<feature type="region of interest" description="Disordered" evidence="1">
    <location>
        <begin position="1"/>
        <end position="25"/>
    </location>
</feature>
<dbReference type="STRING" id="86259.A0A4Z1NTU7"/>
<gene>
    <name evidence="2" type="ORF">E6O75_ATG09561</name>
</gene>
<evidence type="ECO:0000313" key="3">
    <source>
        <dbReference type="Proteomes" id="UP000298493"/>
    </source>
</evidence>
<dbReference type="EMBL" id="SNSC02000017">
    <property type="protein sequence ID" value="TID16795.1"/>
    <property type="molecule type" value="Genomic_DNA"/>
</dbReference>
<comment type="caution">
    <text evidence="2">The sequence shown here is derived from an EMBL/GenBank/DDBJ whole genome shotgun (WGS) entry which is preliminary data.</text>
</comment>
<protein>
    <submittedName>
        <fullName evidence="2">Aspartic-type endopeptidase</fullName>
    </submittedName>
</protein>
<keyword evidence="3" id="KW-1185">Reference proteome</keyword>
<proteinExistence type="predicted"/>
<name>A0A4Z1NTU7_9PEZI</name>
<reference evidence="2 3" key="1">
    <citation type="submission" date="2019-04" db="EMBL/GenBank/DDBJ databases">
        <title>High contiguity whole genome sequence and gene annotation resource for two Venturia nashicola isolates.</title>
        <authorList>
            <person name="Prokchorchik M."/>
            <person name="Won K."/>
            <person name="Lee Y."/>
            <person name="Choi E.D."/>
            <person name="Segonzac C."/>
            <person name="Sohn K.H."/>
        </authorList>
    </citation>
    <scope>NUCLEOTIDE SEQUENCE [LARGE SCALE GENOMIC DNA]</scope>
    <source>
        <strain evidence="2 3">PRI2</strain>
    </source>
</reference>
<organism evidence="2 3">
    <name type="scientific">Venturia nashicola</name>
    <dbReference type="NCBI Taxonomy" id="86259"/>
    <lineage>
        <taxon>Eukaryota</taxon>
        <taxon>Fungi</taxon>
        <taxon>Dikarya</taxon>
        <taxon>Ascomycota</taxon>
        <taxon>Pezizomycotina</taxon>
        <taxon>Dothideomycetes</taxon>
        <taxon>Pleosporomycetidae</taxon>
        <taxon>Venturiales</taxon>
        <taxon>Venturiaceae</taxon>
        <taxon>Venturia</taxon>
    </lineage>
</organism>
<evidence type="ECO:0000256" key="1">
    <source>
        <dbReference type="SAM" id="MobiDB-lite"/>
    </source>
</evidence>
<dbReference type="AlphaFoldDB" id="A0A4Z1NTU7"/>
<sequence>MYRRWEDATEHPTYNATPPFTSQSYPDANEHLIGSLYIELEGGYNTTISHTELESVERGQKLDGLGEYAPLNNGRIMASVAHGPADYGTDFGMLRGGVFLASTYVFVDYESSSPRDQYQKAVLQAYQDSSSADQYGNKLDPFKQFHY</sequence>
<feature type="compositionally biased region" description="Polar residues" evidence="1">
    <location>
        <begin position="12"/>
        <end position="25"/>
    </location>
</feature>
<feature type="compositionally biased region" description="Basic and acidic residues" evidence="1">
    <location>
        <begin position="1"/>
        <end position="10"/>
    </location>
</feature>
<accession>A0A4Z1NTU7</accession>
<evidence type="ECO:0000313" key="2">
    <source>
        <dbReference type="EMBL" id="TID16795.1"/>
    </source>
</evidence>
<dbReference type="Proteomes" id="UP000298493">
    <property type="component" value="Unassembled WGS sequence"/>
</dbReference>